<protein>
    <recommendedName>
        <fullName evidence="4">DUF3011 domain-containing protein</fullName>
    </recommendedName>
</protein>
<dbReference type="EMBL" id="AVCH01000171">
    <property type="protein sequence ID" value="KFN46261.1"/>
    <property type="molecule type" value="Genomic_DNA"/>
</dbReference>
<organism evidence="2 3">
    <name type="scientific">Arenimonas malthae CC-JY-1</name>
    <dbReference type="NCBI Taxonomy" id="1384054"/>
    <lineage>
        <taxon>Bacteria</taxon>
        <taxon>Pseudomonadati</taxon>
        <taxon>Pseudomonadota</taxon>
        <taxon>Gammaproteobacteria</taxon>
        <taxon>Lysobacterales</taxon>
        <taxon>Lysobacteraceae</taxon>
        <taxon>Arenimonas</taxon>
    </lineage>
</organism>
<dbReference type="InterPro" id="IPR021381">
    <property type="entry name" value="DUF3011"/>
</dbReference>
<dbReference type="RefSeq" id="WP_043803775.1">
    <property type="nucleotide sequence ID" value="NZ_AVCH01000171.1"/>
</dbReference>
<evidence type="ECO:0008006" key="4">
    <source>
        <dbReference type="Google" id="ProtNLM"/>
    </source>
</evidence>
<reference evidence="2 3" key="1">
    <citation type="submission" date="2013-09" db="EMBL/GenBank/DDBJ databases">
        <title>Genome sequencing of Arenimonas malthae.</title>
        <authorList>
            <person name="Chen F."/>
            <person name="Wang G."/>
        </authorList>
    </citation>
    <scope>NUCLEOTIDE SEQUENCE [LARGE SCALE GENOMIC DNA]</scope>
    <source>
        <strain evidence="2 3">CC-JY-1</strain>
    </source>
</reference>
<feature type="chain" id="PRO_5001871200" description="DUF3011 domain-containing protein" evidence="1">
    <location>
        <begin position="22"/>
        <end position="181"/>
    </location>
</feature>
<feature type="signal peptide" evidence="1">
    <location>
        <begin position="1"/>
        <end position="21"/>
    </location>
</feature>
<dbReference type="Pfam" id="PF11218">
    <property type="entry name" value="DUF3011"/>
    <property type="match status" value="1"/>
</dbReference>
<sequence>MTRLILAVLVLLAALPQVARADDRYYYDDGPRTLRCESKDNRDRYCPADTRGGVRIVDQYSRNACVLGRTWGYDRGGIWVAHGCRARFEIGGGGYGRPGYGPRPGYGDGRPGYGYGYNEPQIVRCESRDGRSRFCPVPGRVREADIRRQLSRSPCDYGYSWGLRRGGIWVDRGCRADFVVY</sequence>
<evidence type="ECO:0000256" key="1">
    <source>
        <dbReference type="SAM" id="SignalP"/>
    </source>
</evidence>
<accession>A0A091B3G5</accession>
<proteinExistence type="predicted"/>
<name>A0A091B3G5_9GAMM</name>
<keyword evidence="1" id="KW-0732">Signal</keyword>
<comment type="caution">
    <text evidence="2">The sequence shown here is derived from an EMBL/GenBank/DDBJ whole genome shotgun (WGS) entry which is preliminary data.</text>
</comment>
<evidence type="ECO:0000313" key="2">
    <source>
        <dbReference type="EMBL" id="KFN46261.1"/>
    </source>
</evidence>
<gene>
    <name evidence="2" type="ORF">N790_08785</name>
</gene>
<dbReference type="STRING" id="1384054.N790_08785"/>
<evidence type="ECO:0000313" key="3">
    <source>
        <dbReference type="Proteomes" id="UP000029392"/>
    </source>
</evidence>
<dbReference type="PATRIC" id="fig|1384054.3.peg.1815"/>
<dbReference type="AlphaFoldDB" id="A0A091B3G5"/>
<dbReference type="eggNOG" id="ENOG50310GY">
    <property type="taxonomic scope" value="Bacteria"/>
</dbReference>
<dbReference type="Proteomes" id="UP000029392">
    <property type="component" value="Unassembled WGS sequence"/>
</dbReference>
<keyword evidence="3" id="KW-1185">Reference proteome</keyword>